<accession>A0A2H5F4N8</accession>
<name>A0A2H5F4N8_9RHOB</name>
<dbReference type="Proteomes" id="UP000234530">
    <property type="component" value="Plasmid pPZ01"/>
</dbReference>
<evidence type="ECO:0000313" key="2">
    <source>
        <dbReference type="Proteomes" id="UP000234530"/>
    </source>
</evidence>
<gene>
    <name evidence="1" type="ORF">CX676_19565</name>
</gene>
<dbReference type="EMBL" id="CP025431">
    <property type="protein sequence ID" value="AUH66511.1"/>
    <property type="molecule type" value="Genomic_DNA"/>
</dbReference>
<dbReference type="KEGG" id="pzh:CX676_19565"/>
<protein>
    <submittedName>
        <fullName evidence="1">Uncharacterized protein</fullName>
    </submittedName>
</protein>
<sequence length="421" mass="47118">MSSVAKQLAMLGIEHQRQSAADGKTPQVAAEWQTYLTSPAVAGDPGRRVTDWRDFYQGDKPHAARVAFFESTRKERGIATAGAWGLFLSMRAVIRKAVADGVESLLILEDDVLFHRDSIELWPRLKSELPTDWQILQLGAMQTHWDEGRIDWHSQHLYRCNGSSFAAHAVALRRPALRAVLERAGTPDLPFDIGPLQEAKRIFRDRCFTAYPNLVIQDAQDSEIGMSRVFFQESRKAENLYRWSWGDYGLQVLRPFEAPRRPKPKANGAAPPPSEKPAYLQPYRAAPGSAERMIFVFGPSDAAEAARFVEMLARLKQDKAIAPIALIDDLDHIPALRSAGIAFEYIPPVETYRRVLRPDRDAEMVIARRLSIIRRKWLPTRIMALGRGGHARLAAWRASPFEGTAPGSDLFDSSIPGEGSA</sequence>
<keyword evidence="2" id="KW-1185">Reference proteome</keyword>
<dbReference type="AlphaFoldDB" id="A0A2H5F4N8"/>
<keyword evidence="1" id="KW-0614">Plasmid</keyword>
<reference evidence="1 2" key="1">
    <citation type="journal article" date="2013" name="Antonie Van Leeuwenhoek">
        <title>Paracoccus zhejiangensis sp. nov., isolated from activated sludge in wastewater-treatment system.</title>
        <authorList>
            <person name="Wu Z.G."/>
            <person name="Zhang D.F."/>
            <person name="Liu Y.L."/>
            <person name="Wang F."/>
            <person name="Jiang X."/>
            <person name="Li C."/>
            <person name="Li S.P."/>
            <person name="Hong Q."/>
            <person name="Li W.J."/>
        </authorList>
    </citation>
    <scope>NUCLEOTIDE SEQUENCE [LARGE SCALE GENOMIC DNA]</scope>
    <source>
        <strain evidence="1 2">J6</strain>
        <plasmid evidence="2">Plasmid ppz01</plasmid>
    </source>
</reference>
<evidence type="ECO:0000313" key="1">
    <source>
        <dbReference type="EMBL" id="AUH66511.1"/>
    </source>
</evidence>
<proteinExistence type="predicted"/>
<geneLocation type="plasmid" evidence="2">
    <name>ppz01</name>
</geneLocation>
<organism evidence="1 2">
    <name type="scientific">Paracoccus zhejiangensis</name>
    <dbReference type="NCBI Taxonomy" id="1077935"/>
    <lineage>
        <taxon>Bacteria</taxon>
        <taxon>Pseudomonadati</taxon>
        <taxon>Pseudomonadota</taxon>
        <taxon>Alphaproteobacteria</taxon>
        <taxon>Rhodobacterales</taxon>
        <taxon>Paracoccaceae</taxon>
        <taxon>Paracoccus</taxon>
    </lineage>
</organism>